<keyword evidence="2" id="KW-1185">Reference proteome</keyword>
<dbReference type="AlphaFoldDB" id="A0AAD7JYI6"/>
<protein>
    <submittedName>
        <fullName evidence="1">Uncharacterized protein</fullName>
    </submittedName>
</protein>
<dbReference type="EMBL" id="JARKIB010000013">
    <property type="protein sequence ID" value="KAJ7773145.1"/>
    <property type="molecule type" value="Genomic_DNA"/>
</dbReference>
<evidence type="ECO:0000313" key="1">
    <source>
        <dbReference type="EMBL" id="KAJ7773145.1"/>
    </source>
</evidence>
<accession>A0AAD7JYI6</accession>
<reference evidence="1" key="1">
    <citation type="submission" date="2023-03" db="EMBL/GenBank/DDBJ databases">
        <title>Massive genome expansion in bonnet fungi (Mycena s.s.) driven by repeated elements and novel gene families across ecological guilds.</title>
        <authorList>
            <consortium name="Lawrence Berkeley National Laboratory"/>
            <person name="Harder C.B."/>
            <person name="Miyauchi S."/>
            <person name="Viragh M."/>
            <person name="Kuo A."/>
            <person name="Thoen E."/>
            <person name="Andreopoulos B."/>
            <person name="Lu D."/>
            <person name="Skrede I."/>
            <person name="Drula E."/>
            <person name="Henrissat B."/>
            <person name="Morin E."/>
            <person name="Kohler A."/>
            <person name="Barry K."/>
            <person name="LaButti K."/>
            <person name="Morin E."/>
            <person name="Salamov A."/>
            <person name="Lipzen A."/>
            <person name="Mereny Z."/>
            <person name="Hegedus B."/>
            <person name="Baldrian P."/>
            <person name="Stursova M."/>
            <person name="Weitz H."/>
            <person name="Taylor A."/>
            <person name="Grigoriev I.V."/>
            <person name="Nagy L.G."/>
            <person name="Martin F."/>
            <person name="Kauserud H."/>
        </authorList>
    </citation>
    <scope>NUCLEOTIDE SEQUENCE</scope>
    <source>
        <strain evidence="1">CBHHK182m</strain>
    </source>
</reference>
<comment type="caution">
    <text evidence="1">The sequence shown here is derived from an EMBL/GenBank/DDBJ whole genome shotgun (WGS) entry which is preliminary data.</text>
</comment>
<proteinExistence type="predicted"/>
<sequence>MLTCRSSRTATSPFWAAGHPLRMSMSQKFPRTNLAFLGCRAPAAHVYVKKCDFPRQSFCDPQSTSRAPTSPFWAAGHPLRLSMPKVRIYETVVLRSLKQFLYSCLTSLGCRALAAHVHANKCDFLRQLLILKTPRPLRFRVCGGTPSYVAVVPLEMERIVVRLWLGWSWCDATTTQSRPRSVTEAFADEY</sequence>
<dbReference type="Proteomes" id="UP001215598">
    <property type="component" value="Unassembled WGS sequence"/>
</dbReference>
<organism evidence="1 2">
    <name type="scientific">Mycena metata</name>
    <dbReference type="NCBI Taxonomy" id="1033252"/>
    <lineage>
        <taxon>Eukaryota</taxon>
        <taxon>Fungi</taxon>
        <taxon>Dikarya</taxon>
        <taxon>Basidiomycota</taxon>
        <taxon>Agaricomycotina</taxon>
        <taxon>Agaricomycetes</taxon>
        <taxon>Agaricomycetidae</taxon>
        <taxon>Agaricales</taxon>
        <taxon>Marasmiineae</taxon>
        <taxon>Mycenaceae</taxon>
        <taxon>Mycena</taxon>
    </lineage>
</organism>
<gene>
    <name evidence="1" type="ORF">B0H16DRAFT_1714049</name>
</gene>
<evidence type="ECO:0000313" key="2">
    <source>
        <dbReference type="Proteomes" id="UP001215598"/>
    </source>
</evidence>
<name>A0AAD7JYI6_9AGAR</name>